<keyword evidence="1" id="KW-0175">Coiled coil</keyword>
<comment type="caution">
    <text evidence="2">The sequence shown here is derived from an EMBL/GenBank/DDBJ whole genome shotgun (WGS) entry which is preliminary data.</text>
</comment>
<gene>
    <name evidence="2" type="ORF">L2716_00910</name>
</gene>
<dbReference type="Proteomes" id="UP001649381">
    <property type="component" value="Unassembled WGS sequence"/>
</dbReference>
<protein>
    <submittedName>
        <fullName evidence="2">Uncharacterized protein</fullName>
    </submittedName>
</protein>
<dbReference type="RefSeq" id="WP_236330665.1">
    <property type="nucleotide sequence ID" value="NZ_JAKIJS010000001.1"/>
</dbReference>
<proteinExistence type="predicted"/>
<dbReference type="EMBL" id="JAKIJS010000001">
    <property type="protein sequence ID" value="MCF6136268.1"/>
    <property type="molecule type" value="Genomic_DNA"/>
</dbReference>
<evidence type="ECO:0000313" key="2">
    <source>
        <dbReference type="EMBL" id="MCF6136268.1"/>
    </source>
</evidence>
<evidence type="ECO:0000256" key="1">
    <source>
        <dbReference type="SAM" id="Coils"/>
    </source>
</evidence>
<name>A0ABS9GXQ6_9BACL</name>
<evidence type="ECO:0000313" key="3">
    <source>
        <dbReference type="Proteomes" id="UP001649381"/>
    </source>
</evidence>
<keyword evidence="3" id="KW-1185">Reference proteome</keyword>
<accession>A0ABS9GXQ6</accession>
<reference evidence="2 3" key="1">
    <citation type="submission" date="2022-01" db="EMBL/GenBank/DDBJ databases">
        <title>Alkalihalobacillus sp. EGI L200015, a novel bacterium isolated from a salt lake sediment.</title>
        <authorList>
            <person name="Gao L."/>
            <person name="Fang B.-Z."/>
            <person name="Li W.-J."/>
        </authorList>
    </citation>
    <scope>NUCLEOTIDE SEQUENCE [LARGE SCALE GENOMIC DNA]</scope>
    <source>
        <strain evidence="2 3">KCTC 12718</strain>
    </source>
</reference>
<sequence>MYPELEKYNQIKQQYEKQLSRLKLDQNDLEEEKETMLNQYEELLSKVSAQQKAHSPDRESLTGLRSEIQQLTEELGDVMEESSHLSRAQKERLNEWMSPLEKGLEREVLAAKQHLKLKKEEFQQYRSEMLLLLQQVYEIEEYIHEIHHSYSEACAEYLSKQDKQKLQLQAIDVRQDAKQMLEELQEDLDYVSENGKMPEWFKRKVK</sequence>
<organism evidence="2 3">
    <name type="scientific">Pseudalkalibacillus berkeleyi</name>
    <dbReference type="NCBI Taxonomy" id="1069813"/>
    <lineage>
        <taxon>Bacteria</taxon>
        <taxon>Bacillati</taxon>
        <taxon>Bacillota</taxon>
        <taxon>Bacilli</taxon>
        <taxon>Bacillales</taxon>
        <taxon>Fictibacillaceae</taxon>
        <taxon>Pseudalkalibacillus</taxon>
    </lineage>
</organism>
<feature type="coiled-coil region" evidence="1">
    <location>
        <begin position="163"/>
        <end position="194"/>
    </location>
</feature>
<feature type="coiled-coil region" evidence="1">
    <location>
        <begin position="5"/>
        <end position="81"/>
    </location>
</feature>